<dbReference type="Pfam" id="PF13519">
    <property type="entry name" value="VWA_2"/>
    <property type="match status" value="1"/>
</dbReference>
<name>A0A7C5L611_AQUAO</name>
<evidence type="ECO:0000259" key="1">
    <source>
        <dbReference type="PROSITE" id="PS50234"/>
    </source>
</evidence>
<dbReference type="SMART" id="SM00327">
    <property type="entry name" value="VWA"/>
    <property type="match status" value="1"/>
</dbReference>
<protein>
    <submittedName>
        <fullName evidence="2">VWA domain-containing protein</fullName>
    </submittedName>
</protein>
<sequence>MAKRWRVIASLLSEEFGIEVQPSQEGWGAGYDPRHLSLLESWALGEVEEVPEEVKRPKGVVFDIRELSGREEGFAVAFVGHEIAYLLKTPFPNWRHGQREVLRAGYPPTSFTLLLAALESLRVAELLSASHPSRRRWLEEKMDASLPPREIRYPHQSFVRSLIDLWLKGGEGLPGSVREYLREEDPTSAYDVLMEEIWSRYRPLVDRSRELNRIDLLLDEAGGGSRRNVHRGRIMTDLLRKLPSPVQEILHRHRSASGMSESERSRILRALSAVPPWMREYLEQMSFLDLTERDLSLIRNLLPRTLEVDVEHRGFLTFLFRSWEERGSGARRRGRDSLPAVSYGEILRSVLPHVEHFRRKFGAFLPAEEERWGGSYPVGKRLDHRRLSREVPTGRGKLYKRREVPVRQKLAFELLIDLSSSMRRDGRVGNALRALVLVCEVLHSLAMPFSVKVFNDRVFTVKDFDEDYRSVRPRIVSLTERVGGGTDLSGAILSASESLTLYTRKANLKGVIVLFTDGAPTRGLKGEELKRLIRETKRRIPLVGVGVGTSQVREFFEETAVSVSSLSRLPGAFAFVLENRLRRIFRNR</sequence>
<dbReference type="Proteomes" id="UP000885792">
    <property type="component" value="Unassembled WGS sequence"/>
</dbReference>
<dbReference type="PROSITE" id="PS50234">
    <property type="entry name" value="VWFA"/>
    <property type="match status" value="1"/>
</dbReference>
<reference evidence="2" key="1">
    <citation type="journal article" date="2020" name="mSystems">
        <title>Genome- and Community-Level Interaction Insights into Carbon Utilization and Element Cycling Functions of Hydrothermarchaeota in Hydrothermal Sediment.</title>
        <authorList>
            <person name="Zhou Z."/>
            <person name="Liu Y."/>
            <person name="Xu W."/>
            <person name="Pan J."/>
            <person name="Luo Z.H."/>
            <person name="Li M."/>
        </authorList>
    </citation>
    <scope>NUCLEOTIDE SEQUENCE [LARGE SCALE GENOMIC DNA]</scope>
    <source>
        <strain evidence="2">HyVt-501</strain>
    </source>
</reference>
<organism evidence="2">
    <name type="scientific">Aquifex aeolicus</name>
    <dbReference type="NCBI Taxonomy" id="63363"/>
    <lineage>
        <taxon>Bacteria</taxon>
        <taxon>Pseudomonadati</taxon>
        <taxon>Aquificota</taxon>
        <taxon>Aquificia</taxon>
        <taxon>Aquificales</taxon>
        <taxon>Aquificaceae</taxon>
        <taxon>Aquifex</taxon>
    </lineage>
</organism>
<dbReference type="AlphaFoldDB" id="A0A7C5L611"/>
<feature type="domain" description="VWFA" evidence="1">
    <location>
        <begin position="411"/>
        <end position="588"/>
    </location>
</feature>
<accession>A0A7C5L611</accession>
<gene>
    <name evidence="2" type="ORF">ENJ61_05725</name>
</gene>
<dbReference type="Gene3D" id="3.40.50.410">
    <property type="entry name" value="von Willebrand factor, type A domain"/>
    <property type="match status" value="1"/>
</dbReference>
<dbReference type="CDD" id="cd00198">
    <property type="entry name" value="vWFA"/>
    <property type="match status" value="1"/>
</dbReference>
<comment type="caution">
    <text evidence="2">The sequence shown here is derived from an EMBL/GenBank/DDBJ whole genome shotgun (WGS) entry which is preliminary data.</text>
</comment>
<dbReference type="EMBL" id="DRNB01000206">
    <property type="protein sequence ID" value="HHJ64391.1"/>
    <property type="molecule type" value="Genomic_DNA"/>
</dbReference>
<dbReference type="SUPFAM" id="SSF53300">
    <property type="entry name" value="vWA-like"/>
    <property type="match status" value="1"/>
</dbReference>
<proteinExistence type="predicted"/>
<dbReference type="InterPro" id="IPR002035">
    <property type="entry name" value="VWF_A"/>
</dbReference>
<evidence type="ECO:0000313" key="2">
    <source>
        <dbReference type="EMBL" id="HHJ64391.1"/>
    </source>
</evidence>
<dbReference type="InterPro" id="IPR036465">
    <property type="entry name" value="vWFA_dom_sf"/>
</dbReference>